<dbReference type="InterPro" id="IPR025965">
    <property type="entry name" value="FlgD/Vpr_Ig-like"/>
</dbReference>
<evidence type="ECO:0000259" key="1">
    <source>
        <dbReference type="Pfam" id="PF13860"/>
    </source>
</evidence>
<name>A0A538THM7_UNCEI</name>
<dbReference type="Gene3D" id="2.60.40.4070">
    <property type="match status" value="1"/>
</dbReference>
<dbReference type="Proteomes" id="UP000317691">
    <property type="component" value="Unassembled WGS sequence"/>
</dbReference>
<protein>
    <recommendedName>
        <fullName evidence="1">FlgD/Vpr Ig-like domain-containing protein</fullName>
    </recommendedName>
</protein>
<proteinExistence type="predicted"/>
<gene>
    <name evidence="2" type="ORF">E6K79_10665</name>
</gene>
<organism evidence="2 3">
    <name type="scientific">Eiseniibacteriota bacterium</name>
    <dbReference type="NCBI Taxonomy" id="2212470"/>
    <lineage>
        <taxon>Bacteria</taxon>
        <taxon>Candidatus Eiseniibacteriota</taxon>
    </lineage>
</organism>
<feature type="domain" description="FlgD/Vpr Ig-like" evidence="1">
    <location>
        <begin position="558"/>
        <end position="611"/>
    </location>
</feature>
<sequence>MPRLDDRLLTPPVFVNRSSEVLVAFDVYRNLPLEDCFYYSVNYRYKNAGAVWGLWRDPTGLLYYGSSKDWIRQKIILPEAAGKDTVQVMFIVKDYGQIYCGGPVTASNVYPLFDNVAIGIKQVAPPIFIQRDLDLFNDTFRTTPFFGNDNFNTPLGDSAVVQVTTSRGYKNGFMYYRFNNGSWNSVALQQSAPSLPTYRYGDVPPIAYAAGTNLQYYFAVTDSADSVGYLPKSAPSTQTYFSASILPLKTATNPALGCTDSLAQILFVNNNYGRETESSLGKAMTAQGYKFDVWDVNGPTTGAGNTPGGSPTNDQFYHWPGATTNDLLRYSTIVWHAGSLSQYTLRQPDEALLESWIQQPGKNRNLYIVGDNVAWELIVKGEDYNSFLDFTMGARYLRNLWENTPQDTLRPVVTGYAGTPTAGRLMHANSDCPFIEDFDLLTTSSGAPSRGKSGNFLKFPNNFPAATRFATKYVSFGTDSARSVLQSFNFNNIEEFGERVSLIKNVLTDYFQVPACYYPTAVEEDPTSRAPALPSRLFQNAPNPFNPETMIRYSLTNAGWATIRVYGVGGALVRTLVDRHHAAGIYTVRWDGKDDQGRRLSSGVYFYKLETAWGTNDAKKLLMLK</sequence>
<evidence type="ECO:0000313" key="3">
    <source>
        <dbReference type="Proteomes" id="UP000317691"/>
    </source>
</evidence>
<dbReference type="Pfam" id="PF13860">
    <property type="entry name" value="FlgD_ig"/>
    <property type="match status" value="1"/>
</dbReference>
<evidence type="ECO:0000313" key="2">
    <source>
        <dbReference type="EMBL" id="TMQ63101.1"/>
    </source>
</evidence>
<reference evidence="2 3" key="1">
    <citation type="journal article" date="2019" name="Nat. Microbiol.">
        <title>Mediterranean grassland soil C-N compound turnover is dependent on rainfall and depth, and is mediated by genomically divergent microorganisms.</title>
        <authorList>
            <person name="Diamond S."/>
            <person name="Andeer P.F."/>
            <person name="Li Z."/>
            <person name="Crits-Christoph A."/>
            <person name="Burstein D."/>
            <person name="Anantharaman K."/>
            <person name="Lane K.R."/>
            <person name="Thomas B.C."/>
            <person name="Pan C."/>
            <person name="Northen T.R."/>
            <person name="Banfield J.F."/>
        </authorList>
    </citation>
    <scope>NUCLEOTIDE SEQUENCE [LARGE SCALE GENOMIC DNA]</scope>
    <source>
        <strain evidence="2">WS_9</strain>
    </source>
</reference>
<dbReference type="EMBL" id="VBOZ01000033">
    <property type="protein sequence ID" value="TMQ63101.1"/>
    <property type="molecule type" value="Genomic_DNA"/>
</dbReference>
<accession>A0A538THM7</accession>
<comment type="caution">
    <text evidence="2">The sequence shown here is derived from an EMBL/GenBank/DDBJ whole genome shotgun (WGS) entry which is preliminary data.</text>
</comment>
<dbReference type="AlphaFoldDB" id="A0A538THM7"/>